<sequence>MISSRSFIVIVGCLISFVRPLLAGEISFSEALSDDASTGINTSISYTHAVSGGAATTVNGVNFELLGIVVI</sequence>
<accession>A0A382WWE6</accession>
<organism evidence="1">
    <name type="scientific">marine metagenome</name>
    <dbReference type="NCBI Taxonomy" id="408172"/>
    <lineage>
        <taxon>unclassified sequences</taxon>
        <taxon>metagenomes</taxon>
        <taxon>ecological metagenomes</taxon>
    </lineage>
</organism>
<dbReference type="AlphaFoldDB" id="A0A382WWE6"/>
<proteinExistence type="predicted"/>
<feature type="non-terminal residue" evidence="1">
    <location>
        <position position="71"/>
    </location>
</feature>
<evidence type="ECO:0000313" key="1">
    <source>
        <dbReference type="EMBL" id="SVD62695.1"/>
    </source>
</evidence>
<dbReference type="EMBL" id="UINC01162764">
    <property type="protein sequence ID" value="SVD62695.1"/>
    <property type="molecule type" value="Genomic_DNA"/>
</dbReference>
<protein>
    <submittedName>
        <fullName evidence="1">Uncharacterized protein</fullName>
    </submittedName>
</protein>
<reference evidence="1" key="1">
    <citation type="submission" date="2018-05" db="EMBL/GenBank/DDBJ databases">
        <authorList>
            <person name="Lanie J.A."/>
            <person name="Ng W.-L."/>
            <person name="Kazmierczak K.M."/>
            <person name="Andrzejewski T.M."/>
            <person name="Davidsen T.M."/>
            <person name="Wayne K.J."/>
            <person name="Tettelin H."/>
            <person name="Glass J.I."/>
            <person name="Rusch D."/>
            <person name="Podicherti R."/>
            <person name="Tsui H.-C.T."/>
            <person name="Winkler M.E."/>
        </authorList>
    </citation>
    <scope>NUCLEOTIDE SEQUENCE</scope>
</reference>
<name>A0A382WWE6_9ZZZZ</name>
<gene>
    <name evidence="1" type="ORF">METZ01_LOCUS415549</name>
</gene>